<evidence type="ECO:0000313" key="3">
    <source>
        <dbReference type="Proteomes" id="UP000186108"/>
    </source>
</evidence>
<sequence length="129" mass="13741">MDTSLQLFTIQTYLDGTLRVRRDRGVAEMRQPLAREVRDPFPEGSETCVSGQGMSMSCEFATHTFPPASAAIPSGLLRSPPVTGDEARKGYPATGATKRHGTSRGWAGSSALSTNPAARAEPATATWSE</sequence>
<reference evidence="2 3" key="1">
    <citation type="submission" date="2014-07" db="EMBL/GenBank/DDBJ databases">
        <authorList>
            <person name="Zhang J.E."/>
            <person name="Yang H."/>
            <person name="Guo J."/>
            <person name="Deng Z."/>
            <person name="Luo H."/>
            <person name="Luo M."/>
            <person name="Zhao B."/>
        </authorList>
    </citation>
    <scope>NUCLEOTIDE SEQUENCE [LARGE SCALE GENOMIC DNA]</scope>
    <source>
        <strain evidence="2 3">1CP</strain>
    </source>
</reference>
<name>A0A1B1JYL0_RHOOP</name>
<protein>
    <submittedName>
        <fullName evidence="2">Uncharacterized protein</fullName>
    </submittedName>
</protein>
<proteinExistence type="predicted"/>
<accession>A0A1B1JYL0</accession>
<evidence type="ECO:0000313" key="2">
    <source>
        <dbReference type="EMBL" id="ANS25449.1"/>
    </source>
</evidence>
<organism evidence="2 3">
    <name type="scientific">Rhodococcus opacus</name>
    <name type="common">Nocardia opaca</name>
    <dbReference type="NCBI Taxonomy" id="37919"/>
    <lineage>
        <taxon>Bacteria</taxon>
        <taxon>Bacillati</taxon>
        <taxon>Actinomycetota</taxon>
        <taxon>Actinomycetes</taxon>
        <taxon>Mycobacteriales</taxon>
        <taxon>Nocardiaceae</taxon>
        <taxon>Rhodococcus</taxon>
    </lineage>
</organism>
<gene>
    <name evidence="2" type="ORF">R1CP_03560</name>
</gene>
<evidence type="ECO:0000256" key="1">
    <source>
        <dbReference type="SAM" id="MobiDB-lite"/>
    </source>
</evidence>
<dbReference type="AlphaFoldDB" id="A0A1B1JYL0"/>
<feature type="region of interest" description="Disordered" evidence="1">
    <location>
        <begin position="69"/>
        <end position="129"/>
    </location>
</feature>
<dbReference type="EMBL" id="CP009111">
    <property type="protein sequence ID" value="ANS25449.1"/>
    <property type="molecule type" value="Genomic_DNA"/>
</dbReference>
<dbReference type="Proteomes" id="UP000186108">
    <property type="component" value="Chromosome"/>
</dbReference>